<dbReference type="InterPro" id="IPR050596">
    <property type="entry name" value="AspAT/PAT-like"/>
</dbReference>
<keyword evidence="5" id="KW-0663">Pyridoxal phosphate</keyword>
<dbReference type="Proteomes" id="UP000007058">
    <property type="component" value="Chromosome"/>
</dbReference>
<comment type="similarity">
    <text evidence="2 7">Belongs to the class-I pyridoxal-phosphate-dependent aminotransferase family.</text>
</comment>
<evidence type="ECO:0000256" key="7">
    <source>
        <dbReference type="RuleBase" id="RU000481"/>
    </source>
</evidence>
<proteinExistence type="inferred from homology"/>
<evidence type="ECO:0000256" key="4">
    <source>
        <dbReference type="ARBA" id="ARBA00022679"/>
    </source>
</evidence>
<dbReference type="SUPFAM" id="SSF53383">
    <property type="entry name" value="PLP-dependent transferases"/>
    <property type="match status" value="1"/>
</dbReference>
<sequence length="414" mass="44641">MPAGLQEPRGLRHGYRSARLRPGQRGRQEGMTFKAARRGAIAPFIVMDVMRDAAARQAAGADVIHLEVGQPSGQAPPKVLDAAARAVRTEPLGYTLALGRDSLRERIARHYHQAYGVSVVPERVCVTTGSSAAFLLAFLAAFEPGDRVAVAAPGYPAYRNILESLGVECVLVPVGPSSRWQITAEVLAGVEGRLDGVVVASPSNPTGSMLSAHEVAELAGWCELHGIRLISDEIYHGITYGRAAATAAGMAAAPHAVVINSFSKYYAMTGWRLGWMVLPEDLARSVECLTQNLYISPPTLSQVAAESVFDCIDELEARVAAYRANRDILVAELPKAGFDRLAPSDGAFYLYADVSEMTNDSREFCARMLAETGVACTPGVDFDPIEGHRTLRFSYAGSAEHMAEAARRLKAWRR</sequence>
<dbReference type="PANTHER" id="PTHR46383">
    <property type="entry name" value="ASPARTATE AMINOTRANSFERASE"/>
    <property type="match status" value="1"/>
</dbReference>
<evidence type="ECO:0000313" key="11">
    <source>
        <dbReference type="Proteomes" id="UP000007058"/>
    </source>
</evidence>
<keyword evidence="3 7" id="KW-0032">Aminotransferase</keyword>
<dbReference type="CDD" id="cd00609">
    <property type="entry name" value="AAT_like"/>
    <property type="match status" value="1"/>
</dbReference>
<evidence type="ECO:0000313" key="10">
    <source>
        <dbReference type="EMBL" id="BAE50194.1"/>
    </source>
</evidence>
<keyword evidence="11" id="KW-1185">Reference proteome</keyword>
<evidence type="ECO:0000256" key="2">
    <source>
        <dbReference type="ARBA" id="ARBA00007441"/>
    </source>
</evidence>
<dbReference type="STRING" id="342108.amb1390"/>
<dbReference type="InterPro" id="IPR015421">
    <property type="entry name" value="PyrdxlP-dep_Trfase_major"/>
</dbReference>
<organism evidence="10 11">
    <name type="scientific">Paramagnetospirillum magneticum (strain ATCC 700264 / AMB-1)</name>
    <name type="common">Magnetospirillum magneticum</name>
    <dbReference type="NCBI Taxonomy" id="342108"/>
    <lineage>
        <taxon>Bacteria</taxon>
        <taxon>Pseudomonadati</taxon>
        <taxon>Pseudomonadota</taxon>
        <taxon>Alphaproteobacteria</taxon>
        <taxon>Rhodospirillales</taxon>
        <taxon>Magnetospirillaceae</taxon>
        <taxon>Paramagnetospirillum</taxon>
    </lineage>
</organism>
<dbReference type="KEGG" id="mag:amb1390"/>
<comment type="cofactor">
    <cofactor evidence="1 7">
        <name>pyridoxal 5'-phosphate</name>
        <dbReference type="ChEBI" id="CHEBI:597326"/>
    </cofactor>
</comment>
<dbReference type="GO" id="GO:0004069">
    <property type="term" value="F:L-aspartate:2-oxoglutarate aminotransferase activity"/>
    <property type="evidence" value="ECO:0007669"/>
    <property type="project" value="UniProtKB-EC"/>
</dbReference>
<dbReference type="Gene3D" id="3.40.640.10">
    <property type="entry name" value="Type I PLP-dependent aspartate aminotransferase-like (Major domain)"/>
    <property type="match status" value="1"/>
</dbReference>
<dbReference type="PANTHER" id="PTHR46383:SF2">
    <property type="entry name" value="AMINOTRANSFERASE"/>
    <property type="match status" value="1"/>
</dbReference>
<evidence type="ECO:0000256" key="8">
    <source>
        <dbReference type="SAM" id="MobiDB-lite"/>
    </source>
</evidence>
<evidence type="ECO:0000256" key="1">
    <source>
        <dbReference type="ARBA" id="ARBA00001933"/>
    </source>
</evidence>
<dbReference type="GO" id="GO:0006520">
    <property type="term" value="P:amino acid metabolic process"/>
    <property type="evidence" value="ECO:0007669"/>
    <property type="project" value="InterPro"/>
</dbReference>
<accession>Q2W7I1</accession>
<evidence type="ECO:0000259" key="9">
    <source>
        <dbReference type="Pfam" id="PF00155"/>
    </source>
</evidence>
<evidence type="ECO:0000256" key="5">
    <source>
        <dbReference type="ARBA" id="ARBA00022898"/>
    </source>
</evidence>
<dbReference type="EC" id="2.6.1.-" evidence="7"/>
<protein>
    <recommendedName>
        <fullName evidence="7">Aminotransferase</fullName>
        <ecNumber evidence="7">2.6.1.-</ecNumber>
    </recommendedName>
</protein>
<feature type="compositionally biased region" description="Basic residues" evidence="8">
    <location>
        <begin position="11"/>
        <end position="24"/>
    </location>
</feature>
<feature type="region of interest" description="Disordered" evidence="8">
    <location>
        <begin position="1"/>
        <end position="30"/>
    </location>
</feature>
<dbReference type="InterPro" id="IPR004839">
    <property type="entry name" value="Aminotransferase_I/II_large"/>
</dbReference>
<gene>
    <name evidence="10" type="ordered locus">amb1390</name>
</gene>
<reference evidence="10 11" key="1">
    <citation type="journal article" date="2005" name="DNA Res.">
        <title>Complete genome sequence of the facultative anaerobic magnetotactic bacterium Magnetospirillum sp. strain AMB-1.</title>
        <authorList>
            <person name="Matsunaga T."/>
            <person name="Okamura Y."/>
            <person name="Fukuda Y."/>
            <person name="Wahyudi A.T."/>
            <person name="Murase Y."/>
            <person name="Takeyama H."/>
        </authorList>
    </citation>
    <scope>NUCLEOTIDE SEQUENCE [LARGE SCALE GENOMIC DNA]</scope>
    <source>
        <strain evidence="11">ATCC 700264 / AMB-1</strain>
    </source>
</reference>
<dbReference type="GO" id="GO:0030170">
    <property type="term" value="F:pyridoxal phosphate binding"/>
    <property type="evidence" value="ECO:0007669"/>
    <property type="project" value="InterPro"/>
</dbReference>
<dbReference type="InterPro" id="IPR015424">
    <property type="entry name" value="PyrdxlP-dep_Trfase"/>
</dbReference>
<name>Q2W7I1_PARM1</name>
<comment type="catalytic activity">
    <reaction evidence="6">
        <text>L-aspartate + 2-oxoglutarate = oxaloacetate + L-glutamate</text>
        <dbReference type="Rhea" id="RHEA:21824"/>
        <dbReference type="ChEBI" id="CHEBI:16452"/>
        <dbReference type="ChEBI" id="CHEBI:16810"/>
        <dbReference type="ChEBI" id="CHEBI:29985"/>
        <dbReference type="ChEBI" id="CHEBI:29991"/>
        <dbReference type="EC" id="2.6.1.1"/>
    </reaction>
</comment>
<dbReference type="Pfam" id="PF00155">
    <property type="entry name" value="Aminotran_1_2"/>
    <property type="match status" value="1"/>
</dbReference>
<feature type="domain" description="Aminotransferase class I/classII large" evidence="9">
    <location>
        <begin position="62"/>
        <end position="409"/>
    </location>
</feature>
<keyword evidence="4 7" id="KW-0808">Transferase</keyword>
<evidence type="ECO:0000256" key="6">
    <source>
        <dbReference type="ARBA" id="ARBA00049185"/>
    </source>
</evidence>
<dbReference type="AlphaFoldDB" id="Q2W7I1"/>
<evidence type="ECO:0000256" key="3">
    <source>
        <dbReference type="ARBA" id="ARBA00022576"/>
    </source>
</evidence>
<dbReference type="PROSITE" id="PS00105">
    <property type="entry name" value="AA_TRANSFER_CLASS_1"/>
    <property type="match status" value="1"/>
</dbReference>
<dbReference type="EMBL" id="AP007255">
    <property type="protein sequence ID" value="BAE50194.1"/>
    <property type="molecule type" value="Genomic_DNA"/>
</dbReference>
<dbReference type="HOGENOM" id="CLU_017584_4_3_5"/>
<dbReference type="InterPro" id="IPR004838">
    <property type="entry name" value="NHTrfase_class1_PyrdxlP-BS"/>
</dbReference>